<dbReference type="UniPathway" id="UPA00028">
    <property type="reaction ID" value="UER00005"/>
</dbReference>
<comment type="function">
    <text evidence="12 13">Catalyzes the condensation of pantoate with beta-alanine in an ATP-dependent reaction via a pantoyl-adenylate intermediate.</text>
</comment>
<dbReference type="KEGG" id="amuc:Pan181_04410"/>
<comment type="subcellular location">
    <subcellularLocation>
        <location evidence="1 13">Cytoplasm</location>
    </subcellularLocation>
</comment>
<dbReference type="EC" id="6.3.2.1" evidence="4 13"/>
<feature type="active site" description="Proton donor" evidence="13">
    <location>
        <position position="43"/>
    </location>
</feature>
<reference evidence="14 15" key="1">
    <citation type="submission" date="2019-02" db="EMBL/GenBank/DDBJ databases">
        <title>Deep-cultivation of Planctomycetes and their phenomic and genomic characterization uncovers novel biology.</title>
        <authorList>
            <person name="Wiegand S."/>
            <person name="Jogler M."/>
            <person name="Boedeker C."/>
            <person name="Pinto D."/>
            <person name="Vollmers J."/>
            <person name="Rivas-Marin E."/>
            <person name="Kohn T."/>
            <person name="Peeters S.H."/>
            <person name="Heuer A."/>
            <person name="Rast P."/>
            <person name="Oberbeckmann S."/>
            <person name="Bunk B."/>
            <person name="Jeske O."/>
            <person name="Meyerdierks A."/>
            <person name="Storesund J.E."/>
            <person name="Kallscheuer N."/>
            <person name="Luecker S."/>
            <person name="Lage O.M."/>
            <person name="Pohl T."/>
            <person name="Merkel B.J."/>
            <person name="Hornburger P."/>
            <person name="Mueller R.-W."/>
            <person name="Bruemmer F."/>
            <person name="Labrenz M."/>
            <person name="Spormann A.M."/>
            <person name="Op den Camp H."/>
            <person name="Overmann J."/>
            <person name="Amann R."/>
            <person name="Jetten M.S.M."/>
            <person name="Mascher T."/>
            <person name="Medema M.H."/>
            <person name="Devos D.P."/>
            <person name="Kaster A.-K."/>
            <person name="Ovreas L."/>
            <person name="Rohde M."/>
            <person name="Galperin M.Y."/>
            <person name="Jogler C."/>
        </authorList>
    </citation>
    <scope>NUCLEOTIDE SEQUENCE [LARGE SCALE GENOMIC DNA]</scope>
    <source>
        <strain evidence="14 15">Pan181</strain>
    </source>
</reference>
<evidence type="ECO:0000256" key="11">
    <source>
        <dbReference type="ARBA" id="ARBA00048258"/>
    </source>
</evidence>
<evidence type="ECO:0000256" key="1">
    <source>
        <dbReference type="ARBA" id="ARBA00004496"/>
    </source>
</evidence>
<comment type="miscellaneous">
    <text evidence="13">The reaction proceeds by a bi uni uni bi ping pong mechanism.</text>
</comment>
<dbReference type="PANTHER" id="PTHR21299">
    <property type="entry name" value="CYTIDYLATE KINASE/PANTOATE-BETA-ALANINE LIGASE"/>
    <property type="match status" value="1"/>
</dbReference>
<evidence type="ECO:0000313" key="15">
    <source>
        <dbReference type="Proteomes" id="UP000315750"/>
    </source>
</evidence>
<evidence type="ECO:0000256" key="2">
    <source>
        <dbReference type="ARBA" id="ARBA00004990"/>
    </source>
</evidence>
<feature type="binding site" evidence="13">
    <location>
        <position position="159"/>
    </location>
    <ligand>
        <name>(R)-pantoate</name>
        <dbReference type="ChEBI" id="CHEBI:15980"/>
    </ligand>
</feature>
<evidence type="ECO:0000313" key="14">
    <source>
        <dbReference type="EMBL" id="QDU54261.1"/>
    </source>
</evidence>
<evidence type="ECO:0000256" key="9">
    <source>
        <dbReference type="ARBA" id="ARBA00022741"/>
    </source>
</evidence>
<dbReference type="Gene3D" id="3.30.1300.10">
    <property type="entry name" value="Pantoate-beta-alanine ligase, C-terminal domain"/>
    <property type="match status" value="1"/>
</dbReference>
<evidence type="ECO:0000256" key="4">
    <source>
        <dbReference type="ARBA" id="ARBA00012219"/>
    </source>
</evidence>
<dbReference type="InterPro" id="IPR004821">
    <property type="entry name" value="Cyt_trans-like"/>
</dbReference>
<dbReference type="InterPro" id="IPR042176">
    <property type="entry name" value="Pantoate_ligase_C"/>
</dbReference>
<name>A0A518AHP8_9BACT</name>
<dbReference type="HAMAP" id="MF_00158">
    <property type="entry name" value="PanC"/>
    <property type="match status" value="1"/>
</dbReference>
<keyword evidence="9 13" id="KW-0547">Nucleotide-binding</keyword>
<dbReference type="FunFam" id="3.30.1300.10:FF:000001">
    <property type="entry name" value="Pantothenate synthetase"/>
    <property type="match status" value="1"/>
</dbReference>
<keyword evidence="15" id="KW-1185">Reference proteome</keyword>
<keyword evidence="10 13" id="KW-0067">ATP-binding</keyword>
<dbReference type="PANTHER" id="PTHR21299:SF1">
    <property type="entry name" value="PANTOATE--BETA-ALANINE LIGASE"/>
    <property type="match status" value="1"/>
</dbReference>
<proteinExistence type="inferred from homology"/>
<feature type="binding site" evidence="13">
    <location>
        <begin position="190"/>
        <end position="193"/>
    </location>
    <ligand>
        <name>ATP</name>
        <dbReference type="ChEBI" id="CHEBI:30616"/>
    </ligand>
</feature>
<organism evidence="14 15">
    <name type="scientific">Aeoliella mucimassa</name>
    <dbReference type="NCBI Taxonomy" id="2527972"/>
    <lineage>
        <taxon>Bacteria</taxon>
        <taxon>Pseudomonadati</taxon>
        <taxon>Planctomycetota</taxon>
        <taxon>Planctomycetia</taxon>
        <taxon>Pirellulales</taxon>
        <taxon>Lacipirellulaceae</taxon>
        <taxon>Aeoliella</taxon>
    </lineage>
</organism>
<dbReference type="Gene3D" id="3.40.50.620">
    <property type="entry name" value="HUPs"/>
    <property type="match status" value="1"/>
</dbReference>
<protein>
    <recommendedName>
        <fullName evidence="5 13">Pantothenate synthetase</fullName>
        <shortName evidence="13">PS</shortName>
        <ecNumber evidence="4 13">6.3.2.1</ecNumber>
    </recommendedName>
    <alternativeName>
        <fullName evidence="13">Pantoate--beta-alanine ligase</fullName>
    </alternativeName>
    <alternativeName>
        <fullName evidence="13">Pantoate-activating enzyme</fullName>
    </alternativeName>
</protein>
<evidence type="ECO:0000256" key="10">
    <source>
        <dbReference type="ARBA" id="ARBA00022840"/>
    </source>
</evidence>
<evidence type="ECO:0000256" key="6">
    <source>
        <dbReference type="ARBA" id="ARBA00022490"/>
    </source>
</evidence>
<dbReference type="GO" id="GO:0004592">
    <property type="term" value="F:pantoate-beta-alanine ligase activity"/>
    <property type="evidence" value="ECO:0007669"/>
    <property type="project" value="UniProtKB-UniRule"/>
</dbReference>
<comment type="subunit">
    <text evidence="13">Homodimer.</text>
</comment>
<dbReference type="InterPro" id="IPR003721">
    <property type="entry name" value="Pantoate_ligase"/>
</dbReference>
<dbReference type="GO" id="GO:0005829">
    <property type="term" value="C:cytosol"/>
    <property type="evidence" value="ECO:0007669"/>
    <property type="project" value="TreeGrafter"/>
</dbReference>
<comment type="similarity">
    <text evidence="3 13">Belongs to the pantothenate synthetase family.</text>
</comment>
<evidence type="ECO:0000256" key="12">
    <source>
        <dbReference type="ARBA" id="ARBA00055042"/>
    </source>
</evidence>
<dbReference type="Pfam" id="PF02569">
    <property type="entry name" value="Pantoate_ligase"/>
    <property type="match status" value="1"/>
</dbReference>
<dbReference type="Proteomes" id="UP000315750">
    <property type="component" value="Chromosome"/>
</dbReference>
<evidence type="ECO:0000256" key="5">
    <source>
        <dbReference type="ARBA" id="ARBA00014155"/>
    </source>
</evidence>
<feature type="binding site" evidence="13">
    <location>
        <position position="67"/>
    </location>
    <ligand>
        <name>beta-alanine</name>
        <dbReference type="ChEBI" id="CHEBI:57966"/>
    </ligand>
</feature>
<keyword evidence="7 13" id="KW-0436">Ligase</keyword>
<evidence type="ECO:0000256" key="8">
    <source>
        <dbReference type="ARBA" id="ARBA00022655"/>
    </source>
</evidence>
<feature type="binding site" evidence="13">
    <location>
        <position position="67"/>
    </location>
    <ligand>
        <name>(R)-pantoate</name>
        <dbReference type="ChEBI" id="CHEBI:15980"/>
    </ligand>
</feature>
<comment type="pathway">
    <text evidence="2 13">Cofactor biosynthesis; (R)-pantothenate biosynthesis; (R)-pantothenate from (R)-pantoate and beta-alanine: step 1/1.</text>
</comment>
<dbReference type="GO" id="GO:0005524">
    <property type="term" value="F:ATP binding"/>
    <property type="evidence" value="ECO:0007669"/>
    <property type="project" value="UniProtKB-KW"/>
</dbReference>
<dbReference type="EMBL" id="CP036278">
    <property type="protein sequence ID" value="QDU54261.1"/>
    <property type="molecule type" value="Genomic_DNA"/>
</dbReference>
<keyword evidence="8 13" id="KW-0566">Pantothenate biosynthesis</keyword>
<dbReference type="NCBIfam" id="TIGR00125">
    <property type="entry name" value="cyt_tran_rel"/>
    <property type="match status" value="1"/>
</dbReference>
<dbReference type="AlphaFoldDB" id="A0A518AHP8"/>
<dbReference type="CDD" id="cd00560">
    <property type="entry name" value="PanC"/>
    <property type="match status" value="1"/>
</dbReference>
<sequence length="286" mass="31004">MTSTKMPSIVHTGAEIRQLIHSAQLSGKRVGVVPTMGALHAGHLSLIDAAREQCDLVVATIFVNPTQFAPGEDFERYPRNLEADAAKLASCGCDIVFAPAVDEMYPQGYGTSIDVGAVSRPLEGERRPTHFAGVATVVLKLFQLVPANRAYFGHKDYQQTLVVRQMVRDLNVPIDIVVCPTVRETDGLAMSSRNAYLSPDERKRATALHDSMQLAAQLASTGERSVAKLTAAMEQHLNEVGGFVLDYIAFVRQDTVELVDEVTGPTVILIAAHLGQTRLIDNLVIG</sequence>
<evidence type="ECO:0000256" key="7">
    <source>
        <dbReference type="ARBA" id="ARBA00022598"/>
    </source>
</evidence>
<feature type="binding site" evidence="13">
    <location>
        <begin position="153"/>
        <end position="156"/>
    </location>
    <ligand>
        <name>ATP</name>
        <dbReference type="ChEBI" id="CHEBI:30616"/>
    </ligand>
</feature>
<dbReference type="NCBIfam" id="TIGR00018">
    <property type="entry name" value="panC"/>
    <property type="match status" value="1"/>
</dbReference>
<feature type="binding site" evidence="13">
    <location>
        <position position="182"/>
    </location>
    <ligand>
        <name>ATP</name>
        <dbReference type="ChEBI" id="CHEBI:30616"/>
    </ligand>
</feature>
<dbReference type="InterPro" id="IPR014729">
    <property type="entry name" value="Rossmann-like_a/b/a_fold"/>
</dbReference>
<dbReference type="FunFam" id="3.40.50.620:FF:000114">
    <property type="entry name" value="Pantothenate synthetase"/>
    <property type="match status" value="1"/>
</dbReference>
<keyword evidence="6 13" id="KW-0963">Cytoplasm</keyword>
<feature type="binding site" evidence="13">
    <location>
        <begin position="36"/>
        <end position="43"/>
    </location>
    <ligand>
        <name>ATP</name>
        <dbReference type="ChEBI" id="CHEBI:30616"/>
    </ligand>
</feature>
<evidence type="ECO:0000256" key="3">
    <source>
        <dbReference type="ARBA" id="ARBA00009256"/>
    </source>
</evidence>
<dbReference type="SUPFAM" id="SSF52374">
    <property type="entry name" value="Nucleotidylyl transferase"/>
    <property type="match status" value="1"/>
</dbReference>
<dbReference type="OrthoDB" id="9773087at2"/>
<dbReference type="GO" id="GO:0015940">
    <property type="term" value="P:pantothenate biosynthetic process"/>
    <property type="evidence" value="ECO:0007669"/>
    <property type="project" value="UniProtKB-UniRule"/>
</dbReference>
<gene>
    <name evidence="13 14" type="primary">panC</name>
    <name evidence="14" type="ORF">Pan181_04410</name>
</gene>
<comment type="catalytic activity">
    <reaction evidence="11 13">
        <text>(R)-pantoate + beta-alanine + ATP = (R)-pantothenate + AMP + diphosphate + H(+)</text>
        <dbReference type="Rhea" id="RHEA:10912"/>
        <dbReference type="ChEBI" id="CHEBI:15378"/>
        <dbReference type="ChEBI" id="CHEBI:15980"/>
        <dbReference type="ChEBI" id="CHEBI:29032"/>
        <dbReference type="ChEBI" id="CHEBI:30616"/>
        <dbReference type="ChEBI" id="CHEBI:33019"/>
        <dbReference type="ChEBI" id="CHEBI:57966"/>
        <dbReference type="ChEBI" id="CHEBI:456215"/>
        <dbReference type="EC" id="6.3.2.1"/>
    </reaction>
</comment>
<accession>A0A518AHP8</accession>
<evidence type="ECO:0000256" key="13">
    <source>
        <dbReference type="HAMAP-Rule" id="MF_00158"/>
    </source>
</evidence>